<keyword evidence="2" id="KW-1185">Reference proteome</keyword>
<dbReference type="EMBL" id="LKAQ01000004">
    <property type="protein sequence ID" value="OIQ51328.1"/>
    <property type="molecule type" value="Genomic_DNA"/>
</dbReference>
<evidence type="ECO:0000313" key="1">
    <source>
        <dbReference type="EMBL" id="OIQ51328.1"/>
    </source>
</evidence>
<dbReference type="PANTHER" id="PTHR34986:SF1">
    <property type="entry name" value="PROTEIN YIAL"/>
    <property type="match status" value="1"/>
</dbReference>
<dbReference type="GO" id="GO:0005829">
    <property type="term" value="C:cytosol"/>
    <property type="evidence" value="ECO:0007669"/>
    <property type="project" value="TreeGrafter"/>
</dbReference>
<evidence type="ECO:0000313" key="2">
    <source>
        <dbReference type="Proteomes" id="UP000181901"/>
    </source>
</evidence>
<comment type="caution">
    <text evidence="1">The sequence shown here is derived from an EMBL/GenBank/DDBJ whole genome shotgun (WGS) entry which is preliminary data.</text>
</comment>
<accession>A0A1J5N944</accession>
<protein>
    <recommendedName>
        <fullName evidence="3">Toxin-antitoxin biofilm protein TabA</fullName>
    </recommendedName>
</protein>
<dbReference type="AlphaFoldDB" id="A0A1J5N944"/>
<dbReference type="OrthoDB" id="6196468at2"/>
<dbReference type="Proteomes" id="UP000181901">
    <property type="component" value="Unassembled WGS sequence"/>
</dbReference>
<reference evidence="1 2" key="1">
    <citation type="submission" date="2015-09" db="EMBL/GenBank/DDBJ databases">
        <title>Genome of Desulfovibrio dechloracetivorans BerOc1, a mercury methylating strain isolated from highly hydrocarbons and metals contaminated coastal sediments.</title>
        <authorList>
            <person name="Goni Urriza M."/>
            <person name="Gassie C."/>
            <person name="Bouchez O."/>
            <person name="Klopp C."/>
            <person name="Ranchou-Peyruse A."/>
            <person name="Remy G."/>
        </authorList>
    </citation>
    <scope>NUCLEOTIDE SEQUENCE [LARGE SCALE GENOMIC DNA]</scope>
    <source>
        <strain evidence="1 2">BerOc1</strain>
    </source>
</reference>
<sequence length="147" mass="16369">MILDILDNADLYADLNPRFPAAFAFLRRPDLADLPAGRIDIEDGLYAMVAKGPGRKPEDALIETHDHYIDLAYVISGADSIGWKARRDLGPAVDAPDPRADVAFYEDRPTHWAEVLPGMIAAYFPEDAHMPMISDAEIHKIIMKVRV</sequence>
<dbReference type="RefSeq" id="WP_071546786.1">
    <property type="nucleotide sequence ID" value="NZ_LKAQ01000004.1"/>
</dbReference>
<dbReference type="PANTHER" id="PTHR34986">
    <property type="entry name" value="EVOLVED BETA-GALACTOSIDASE SUBUNIT BETA"/>
    <property type="match status" value="1"/>
</dbReference>
<dbReference type="SUPFAM" id="SSF51197">
    <property type="entry name" value="Clavaminate synthase-like"/>
    <property type="match status" value="1"/>
</dbReference>
<dbReference type="InterPro" id="IPR004375">
    <property type="entry name" value="NanQ/TabA/YiaL"/>
</dbReference>
<evidence type="ECO:0008006" key="3">
    <source>
        <dbReference type="Google" id="ProtNLM"/>
    </source>
</evidence>
<dbReference type="Gene3D" id="2.60.120.370">
    <property type="entry name" value="YhcH/YjgK/YiaL"/>
    <property type="match status" value="1"/>
</dbReference>
<gene>
    <name evidence="1" type="ORF">BerOc1_03278</name>
</gene>
<proteinExistence type="predicted"/>
<organism evidence="1 2">
    <name type="scientific">Pseudodesulfovibrio hydrargyri</name>
    <dbReference type="NCBI Taxonomy" id="2125990"/>
    <lineage>
        <taxon>Bacteria</taxon>
        <taxon>Pseudomonadati</taxon>
        <taxon>Thermodesulfobacteriota</taxon>
        <taxon>Desulfovibrionia</taxon>
        <taxon>Desulfovibrionales</taxon>
        <taxon>Desulfovibrionaceae</taxon>
    </lineage>
</organism>
<dbReference type="InterPro" id="IPR037012">
    <property type="entry name" value="NanQ/TabA/YiaL_sf"/>
</dbReference>
<name>A0A1J5N944_9BACT</name>
<dbReference type="Pfam" id="PF04074">
    <property type="entry name" value="DUF386"/>
    <property type="match status" value="1"/>
</dbReference>
<dbReference type="NCBIfam" id="TIGR00022">
    <property type="entry name" value="YhcH/YjgK/YiaL family protein"/>
    <property type="match status" value="1"/>
</dbReference>